<organism evidence="3 4">
    <name type="scientific">Actinoplanes lobatus</name>
    <dbReference type="NCBI Taxonomy" id="113568"/>
    <lineage>
        <taxon>Bacteria</taxon>
        <taxon>Bacillati</taxon>
        <taxon>Actinomycetota</taxon>
        <taxon>Actinomycetes</taxon>
        <taxon>Micromonosporales</taxon>
        <taxon>Micromonosporaceae</taxon>
        <taxon>Actinoplanes</taxon>
    </lineage>
</organism>
<keyword evidence="2" id="KW-0812">Transmembrane</keyword>
<name>A0ABQ4AWQ6_9ACTN</name>
<feature type="region of interest" description="Disordered" evidence="1">
    <location>
        <begin position="206"/>
        <end position="233"/>
    </location>
</feature>
<comment type="caution">
    <text evidence="3">The sequence shown here is derived from an EMBL/GenBank/DDBJ whole genome shotgun (WGS) entry which is preliminary data.</text>
</comment>
<keyword evidence="2" id="KW-1133">Transmembrane helix</keyword>
<feature type="transmembrane region" description="Helical" evidence="2">
    <location>
        <begin position="665"/>
        <end position="683"/>
    </location>
</feature>
<dbReference type="EMBL" id="BOMP01000156">
    <property type="protein sequence ID" value="GIE45185.1"/>
    <property type="molecule type" value="Genomic_DNA"/>
</dbReference>
<evidence type="ECO:0008006" key="5">
    <source>
        <dbReference type="Google" id="ProtNLM"/>
    </source>
</evidence>
<accession>A0ABQ4AWQ6</accession>
<proteinExistence type="predicted"/>
<feature type="transmembrane region" description="Helical" evidence="2">
    <location>
        <begin position="34"/>
        <end position="58"/>
    </location>
</feature>
<evidence type="ECO:0000313" key="4">
    <source>
        <dbReference type="Proteomes" id="UP000631312"/>
    </source>
</evidence>
<keyword evidence="4" id="KW-1185">Reference proteome</keyword>
<evidence type="ECO:0000256" key="2">
    <source>
        <dbReference type="SAM" id="Phobius"/>
    </source>
</evidence>
<protein>
    <recommendedName>
        <fullName evidence="5">Tape measure protein</fullName>
    </recommendedName>
</protein>
<dbReference type="Proteomes" id="UP000631312">
    <property type="component" value="Unassembled WGS sequence"/>
</dbReference>
<evidence type="ECO:0000256" key="1">
    <source>
        <dbReference type="SAM" id="MobiDB-lite"/>
    </source>
</evidence>
<sequence length="885" mass="91484">MIVADTSLLFNIIGKDRASGVVENVSRRVRAASLLAAAAQLALGAAFASAAAHAVGLASAVAPAISLLGLLPSIGAAGVASVLTLGMGFSGMAAALKSTGAAGGGAGRVLGDVAGAERRLAQAQRDAKTAQEALNTARKEAADRIASYRDQVEGAQLDEESATNALADARKRLEEASMMTGPDAADAYRDAELAVRQQEFALDQAKKRTQELKNEQAKATRDGVEGSDEVKQAKDRERAALEQVKAAQEALNRARQGAGGGGGGVNAQAAALAKLAPAARAVVLTLLQLKPAWDGVTRSVQNRFWQGAAADLRMLSGAYLPVARTRLVELAGSFNLAGRESAKLVGSRRFVADVNATLGNTNRAAGILARAVAPIISAFRTWGVVGSAYLPEIAGWVLQLANRFNRWSTAARDSERMAGWFRNGTTAIRQLGTIAGNTIGIVAALLRGGGADSGRTLLATLTAMTGRLRAFLNSTQGQAKISAFFAGLRVILSSVVSLFPILASGVSNFATSATTADGAGGSLADTLNVTRVALGFLAGHTGALAELLPYVAGGFLVYKASQVAANTAAAVGIPLRIAEVAVHWRLSSALRANTAAMTSATASTGANTAATGANTAAGNIGVVARIRGTAALVAQRAALVATTIATRAATAGQWLLNIAMSANPLGLIVIAIVAVAAGLYLLWTRSTTFRRIVTGAFNAVWSAARAGWSWVRVNFPRFYHMIADPIGRGITWARGRWDSFVGFVRNLPGRVSSSLSGMWGALRSGFRNALNYVIGLWNNFSLTLGGGSVLGMNIPSVTLNTPNIPYLATGGRAVGAGLAHVGERGPETVWLPAGATVEPLRGSGHGGGGGQTVRVIVDIRGGEREFRRLIRSWVRVDQLIANARG</sequence>
<evidence type="ECO:0000313" key="3">
    <source>
        <dbReference type="EMBL" id="GIE45185.1"/>
    </source>
</evidence>
<keyword evidence="2" id="KW-0472">Membrane</keyword>
<gene>
    <name evidence="3" type="ORF">Alo02nite_80830</name>
</gene>
<reference evidence="3 4" key="1">
    <citation type="submission" date="2021-01" db="EMBL/GenBank/DDBJ databases">
        <title>Whole genome shotgun sequence of Actinoplanes lobatus NBRC 12513.</title>
        <authorList>
            <person name="Komaki H."/>
            <person name="Tamura T."/>
        </authorList>
    </citation>
    <scope>NUCLEOTIDE SEQUENCE [LARGE SCALE GENOMIC DNA]</scope>
    <source>
        <strain evidence="3 4">NBRC 12513</strain>
    </source>
</reference>
<feature type="transmembrane region" description="Helical" evidence="2">
    <location>
        <begin position="64"/>
        <end position="89"/>
    </location>
</feature>